<dbReference type="GeneID" id="134291298"/>
<dbReference type="Gene3D" id="3.10.20.370">
    <property type="match status" value="1"/>
</dbReference>
<dbReference type="CDD" id="cd00303">
    <property type="entry name" value="retropepsin_like"/>
    <property type="match status" value="1"/>
</dbReference>
<evidence type="ECO:0000256" key="8">
    <source>
        <dbReference type="SAM" id="Coils"/>
    </source>
</evidence>
<protein>
    <recommendedName>
        <fullName evidence="1">RNA-directed DNA polymerase</fullName>
        <ecNumber evidence="1">2.7.7.49</ecNumber>
    </recommendedName>
</protein>
<keyword evidence="2" id="KW-0808">Transferase</keyword>
<dbReference type="InterPro" id="IPR001969">
    <property type="entry name" value="Aspartic_peptidase_AS"/>
</dbReference>
<keyword evidence="7" id="KW-0695">RNA-directed DNA polymerase</keyword>
<evidence type="ECO:0000259" key="10">
    <source>
        <dbReference type="PROSITE" id="PS50878"/>
    </source>
</evidence>
<evidence type="ECO:0000313" key="12">
    <source>
        <dbReference type="Proteomes" id="UP000069940"/>
    </source>
</evidence>
<organism evidence="11 12">
    <name type="scientific">Aedes albopictus</name>
    <name type="common">Asian tiger mosquito</name>
    <name type="synonym">Stegomyia albopicta</name>
    <dbReference type="NCBI Taxonomy" id="7160"/>
    <lineage>
        <taxon>Eukaryota</taxon>
        <taxon>Metazoa</taxon>
        <taxon>Ecdysozoa</taxon>
        <taxon>Arthropoda</taxon>
        <taxon>Hexapoda</taxon>
        <taxon>Insecta</taxon>
        <taxon>Pterygota</taxon>
        <taxon>Neoptera</taxon>
        <taxon>Endopterygota</taxon>
        <taxon>Diptera</taxon>
        <taxon>Nematocera</taxon>
        <taxon>Culicoidea</taxon>
        <taxon>Culicidae</taxon>
        <taxon>Culicinae</taxon>
        <taxon>Aedini</taxon>
        <taxon>Aedes</taxon>
        <taxon>Stegomyia</taxon>
    </lineage>
</organism>
<evidence type="ECO:0000256" key="9">
    <source>
        <dbReference type="SAM" id="MobiDB-lite"/>
    </source>
</evidence>
<dbReference type="Gene3D" id="3.10.10.10">
    <property type="entry name" value="HIV Type 1 Reverse Transcriptase, subunit A, domain 1"/>
    <property type="match status" value="1"/>
</dbReference>
<dbReference type="InterPro" id="IPR021109">
    <property type="entry name" value="Peptidase_aspartic_dom_sf"/>
</dbReference>
<keyword evidence="5" id="KW-0255">Endonuclease</keyword>
<dbReference type="SUPFAM" id="SSF56672">
    <property type="entry name" value="DNA/RNA polymerases"/>
    <property type="match status" value="1"/>
</dbReference>
<dbReference type="PROSITE" id="PS50878">
    <property type="entry name" value="RT_POL"/>
    <property type="match status" value="1"/>
</dbReference>
<reference evidence="12" key="1">
    <citation type="journal article" date="2015" name="Proc. Natl. Acad. Sci. U.S.A.">
        <title>Genome sequence of the Asian Tiger mosquito, Aedes albopictus, reveals insights into its biology, genetics, and evolution.</title>
        <authorList>
            <person name="Chen X.G."/>
            <person name="Jiang X."/>
            <person name="Gu J."/>
            <person name="Xu M."/>
            <person name="Wu Y."/>
            <person name="Deng Y."/>
            <person name="Zhang C."/>
            <person name="Bonizzoni M."/>
            <person name="Dermauw W."/>
            <person name="Vontas J."/>
            <person name="Armbruster P."/>
            <person name="Huang X."/>
            <person name="Yang Y."/>
            <person name="Zhang H."/>
            <person name="He W."/>
            <person name="Peng H."/>
            <person name="Liu Y."/>
            <person name="Wu K."/>
            <person name="Chen J."/>
            <person name="Lirakis M."/>
            <person name="Topalis P."/>
            <person name="Van Leeuwen T."/>
            <person name="Hall A.B."/>
            <person name="Jiang X."/>
            <person name="Thorpe C."/>
            <person name="Mueller R.L."/>
            <person name="Sun C."/>
            <person name="Waterhouse R.M."/>
            <person name="Yan G."/>
            <person name="Tu Z.J."/>
            <person name="Fang X."/>
            <person name="James A.A."/>
        </authorList>
    </citation>
    <scope>NUCLEOTIDE SEQUENCE [LARGE SCALE GENOMIC DNA]</scope>
    <source>
        <strain evidence="12">Foshan</strain>
    </source>
</reference>
<dbReference type="InterPro" id="IPR041373">
    <property type="entry name" value="RT_RNaseH"/>
</dbReference>
<evidence type="ECO:0000256" key="1">
    <source>
        <dbReference type="ARBA" id="ARBA00012493"/>
    </source>
</evidence>
<dbReference type="Gene3D" id="3.30.70.270">
    <property type="match status" value="2"/>
</dbReference>
<feature type="coiled-coil region" evidence="8">
    <location>
        <begin position="121"/>
        <end position="155"/>
    </location>
</feature>
<dbReference type="SUPFAM" id="SSF50630">
    <property type="entry name" value="Acid proteases"/>
    <property type="match status" value="1"/>
</dbReference>
<evidence type="ECO:0000256" key="2">
    <source>
        <dbReference type="ARBA" id="ARBA00022679"/>
    </source>
</evidence>
<sequence length="1208" mass="137027">MSDSCHSEEESFKWNSSSLVFVGSRIFSSTAMDQSRMPFLVPRVPIPNMGSTPIRRPSLPPVATQDQTNPTPRQPEHVHHAPSAQNEQEFGDNPLPDNVAPERQQQSASEDPQQNSLGQTLSNLVGALDALNNKLSSMERTQQAQQDQLQRMQQNLAPSMAGQPPTVAPCPNGLEQWNDLSIFQQPSVWPGNTEPPPMANINHGGQWATVPPVMLNGNNARSWAGGNIGQNVFVNPAVNTVPHSSRLPNVSLTAAFDVPKPSFKGDLEQSHPVEFLQDVDRYVESIRLEPNCKLPFVLSCLEGEARTWARGFGYLLVNYDQFRFHFLQQYWGQRAQRLVREEIMYGNYAAITPSKMADYFLALITKARHLDTAPSELELVLHLTQHFPRSVGARLSNCSDIQSAYTLLQTEDHHNNTYNRNVLRPRNDTNQPKPMQNANTSSRPWRGQQNNNNDGQWHRNVRATVTELEDDGSAEVHSVANIFVGSDELLAEDDVSGQPKHEKSPLIEARIDSLVKLVLLDSGSELSCIDKALYVELKSRGIPLGEFPVQNTTIQGAYGKRKMTISNQVFVPVYIQNETVDVCLAVVDELCTPLIFGMDTLHYLKAQMDFQCRKVCLTLNGQEIVLPFCAGEWGQDRGCLQMCRIEVGDDSALPSSDLVSGSPLDGDFVRSEEEQRKLDSLLEEFSDIFSDVPGLTTEYEHEVRVTNDVGYNQKQYPIPYRYINKVRDQIDKMEEWGIISRAPTAFINPLVVTMKKSGEVRVCLDARRLNTVMEKDNEKPPDVQQIVQKFSDIRIFSLIDLTSSYWQIPIKPGHRKYTGFLFETRSYVFNVLPFGLCTAVASFSRAMDVILGPEILEFIEKYLDDLLVKSSSFNEHLEHLRKLFTRLRNAGLTISASKSEFCKTRLKFLGHIVGQNGVSIDPDKVSAIQQFPEPCDQKSLKSFLGLASYVSRFTPQYAAIAKPLYILLRAEMIWEWSEVEKEAFNAVKHLFLRHTTLRYPLMDKEFCVQTDSSYQGLGAMLFQWDNQNERMVISYASRLLQAAENNYTATELEALAVVWSLNKWRQYLLGSHFTVYTDHKALVFLKRCQLLNGRLTRWILFLQQFNFDVQYCRGKDNEIADALSRYPEGSQTTPLRPNRQFVIARLTPEEKSFRQLMRQLPMHQEADDDLRSIYQKADAGIHGFQTGEYTKVDGVHTKNRLRVSAKFC</sequence>
<dbReference type="Pfam" id="PF00078">
    <property type="entry name" value="RVT_1"/>
    <property type="match status" value="1"/>
</dbReference>
<dbReference type="InterPro" id="IPR000477">
    <property type="entry name" value="RT_dom"/>
</dbReference>
<dbReference type="RefSeq" id="XP_062714830.1">
    <property type="nucleotide sequence ID" value="XM_062858846.1"/>
</dbReference>
<evidence type="ECO:0000256" key="7">
    <source>
        <dbReference type="ARBA" id="ARBA00022918"/>
    </source>
</evidence>
<keyword evidence="6" id="KW-0378">Hydrolase</keyword>
<dbReference type="InterPro" id="IPR050951">
    <property type="entry name" value="Retrovirus_Pol_polyprotein"/>
</dbReference>
<dbReference type="InterPro" id="IPR043128">
    <property type="entry name" value="Rev_trsase/Diguanyl_cyclase"/>
</dbReference>
<dbReference type="PROSITE" id="PS00141">
    <property type="entry name" value="ASP_PROTEASE"/>
    <property type="match status" value="1"/>
</dbReference>
<dbReference type="PANTHER" id="PTHR37984:SF5">
    <property type="entry name" value="PROTEIN NYNRIN-LIKE"/>
    <property type="match status" value="1"/>
</dbReference>
<feature type="region of interest" description="Disordered" evidence="9">
    <location>
        <begin position="50"/>
        <end position="117"/>
    </location>
</feature>
<evidence type="ECO:0000256" key="3">
    <source>
        <dbReference type="ARBA" id="ARBA00022695"/>
    </source>
</evidence>
<feature type="compositionally biased region" description="Polar residues" evidence="9">
    <location>
        <begin position="428"/>
        <end position="455"/>
    </location>
</feature>
<dbReference type="CDD" id="cd09274">
    <property type="entry name" value="RNase_HI_RT_Ty3"/>
    <property type="match status" value="1"/>
</dbReference>
<dbReference type="CDD" id="cd01647">
    <property type="entry name" value="RT_LTR"/>
    <property type="match status" value="1"/>
</dbReference>
<name>A0ABM1ZHC1_AEDAL</name>
<evidence type="ECO:0000313" key="11">
    <source>
        <dbReference type="EnsemblMetazoa" id="AALFPA23_018507.P27156"/>
    </source>
</evidence>
<dbReference type="Gene3D" id="2.40.70.10">
    <property type="entry name" value="Acid Proteases"/>
    <property type="match status" value="1"/>
</dbReference>
<dbReference type="EnsemblMetazoa" id="AALFPA23_018507.R27156">
    <property type="protein sequence ID" value="AALFPA23_018507.P27156"/>
    <property type="gene ID" value="AALFPA23_018507"/>
</dbReference>
<feature type="region of interest" description="Disordered" evidence="9">
    <location>
        <begin position="415"/>
        <end position="459"/>
    </location>
</feature>
<evidence type="ECO:0000256" key="4">
    <source>
        <dbReference type="ARBA" id="ARBA00022722"/>
    </source>
</evidence>
<evidence type="ECO:0000256" key="6">
    <source>
        <dbReference type="ARBA" id="ARBA00022801"/>
    </source>
</evidence>
<dbReference type="PANTHER" id="PTHR37984">
    <property type="entry name" value="PROTEIN CBG26694"/>
    <property type="match status" value="1"/>
</dbReference>
<feature type="compositionally biased region" description="Polar residues" evidence="9">
    <location>
        <begin position="103"/>
        <end position="117"/>
    </location>
</feature>
<accession>A0ABM1ZHC1</accession>
<dbReference type="InterPro" id="IPR043502">
    <property type="entry name" value="DNA/RNA_pol_sf"/>
</dbReference>
<evidence type="ECO:0000256" key="5">
    <source>
        <dbReference type="ARBA" id="ARBA00022759"/>
    </source>
</evidence>
<keyword evidence="8" id="KW-0175">Coiled coil</keyword>
<reference evidence="11" key="2">
    <citation type="submission" date="2025-05" db="UniProtKB">
        <authorList>
            <consortium name="EnsemblMetazoa"/>
        </authorList>
    </citation>
    <scope>IDENTIFICATION</scope>
    <source>
        <strain evidence="11">Foshan</strain>
    </source>
</reference>
<dbReference type="Pfam" id="PF17917">
    <property type="entry name" value="RT_RNaseH"/>
    <property type="match status" value="1"/>
</dbReference>
<keyword evidence="4" id="KW-0540">Nuclease</keyword>
<dbReference type="EC" id="2.7.7.49" evidence="1"/>
<feature type="domain" description="Reverse transcriptase" evidence="10">
    <location>
        <begin position="735"/>
        <end position="913"/>
    </location>
</feature>
<dbReference type="Proteomes" id="UP000069940">
    <property type="component" value="Unassembled WGS sequence"/>
</dbReference>
<keyword evidence="3" id="KW-0548">Nucleotidyltransferase</keyword>
<keyword evidence="12" id="KW-1185">Reference proteome</keyword>
<proteinExistence type="predicted"/>